<dbReference type="GO" id="GO:0003729">
    <property type="term" value="F:mRNA binding"/>
    <property type="evidence" value="ECO:0007669"/>
    <property type="project" value="TreeGrafter"/>
</dbReference>
<comment type="caution">
    <text evidence="4">The sequence shown here is derived from an EMBL/GenBank/DDBJ whole genome shotgun (WGS) entry which is preliminary data.</text>
</comment>
<feature type="compositionally biased region" description="Low complexity" evidence="3">
    <location>
        <begin position="125"/>
        <end position="140"/>
    </location>
</feature>
<feature type="compositionally biased region" description="Basic and acidic residues" evidence="3">
    <location>
        <begin position="451"/>
        <end position="469"/>
    </location>
</feature>
<organism evidence="4 5">
    <name type="scientific">Takifugu flavidus</name>
    <name type="common">sansaifugu</name>
    <dbReference type="NCBI Taxonomy" id="433684"/>
    <lineage>
        <taxon>Eukaryota</taxon>
        <taxon>Metazoa</taxon>
        <taxon>Chordata</taxon>
        <taxon>Craniata</taxon>
        <taxon>Vertebrata</taxon>
        <taxon>Euteleostomi</taxon>
        <taxon>Actinopterygii</taxon>
        <taxon>Neopterygii</taxon>
        <taxon>Teleostei</taxon>
        <taxon>Neoteleostei</taxon>
        <taxon>Acanthomorphata</taxon>
        <taxon>Eupercaria</taxon>
        <taxon>Tetraodontiformes</taxon>
        <taxon>Tetradontoidea</taxon>
        <taxon>Tetraodontidae</taxon>
        <taxon>Takifugu</taxon>
    </lineage>
</organism>
<dbReference type="PANTHER" id="PTHR12269:SF1">
    <property type="entry name" value="EUKARYOTIC TRANSLATION INITIATION FACTOR 4E TRANSPORTER"/>
    <property type="match status" value="1"/>
</dbReference>
<sequence>MENDTCVEEKSCDGPTAVDPVKQPVSTAPFRYTKKFKPVKLADSVQLWNIMDKLVNNMVYDPLLIKRFLTLMYCLSSQLETLTLMNSSTWRRPCQGWPLWNSFNMIEDVLGEGPVSASRFSQWFSSTVSPSGSRSSSLRSTPHEELEKLAGLEPSCKSLHNGPASYFTPIRSEGREKVDILELLHKAKVDLKPLLSTLSVNKARLQESTNCGAVRSLEEVEGEMKGMKLGSDPQVRKLPPSHRGDGTPFMAEHLEEALTGGSTVRTQLRDSDMSAFNKLVSSMKASGTLPTHPKINKNNVSIMAIMANRAPSPDYFTQLPPSAEFVKLLSSKGFGVGPQSMMPEQFADMHRSISPRTASHQQQMKALSLSMNQAGLEVLPFQQDLALHSHHSFQSNYKASQDKCFRNRLQRSNCSPGPGPQAGGRHSPANAVTSMLSPSFTPTSVIRKMYATKDKSRDESARSDTKEDASAYTQDVYPVPLLSHIPVVRPSPQLHPNVVQRMLAQGIQPQQIAPALVQAGIFPPHVDVAQLQGLPPALLGQPLYPLGATGHPVLPPRANAHMQLALMQQHLQQQRPCEWQHSMKCSPVPQMYNFR</sequence>
<accession>A0A5C6N707</accession>
<feature type="region of interest" description="Disordered" evidence="3">
    <location>
        <begin position="409"/>
        <end position="438"/>
    </location>
</feature>
<evidence type="ECO:0000256" key="2">
    <source>
        <dbReference type="ARBA" id="ARBA00022490"/>
    </source>
</evidence>
<dbReference type="PANTHER" id="PTHR12269">
    <property type="entry name" value="EUKARYOTIC TRANSLATION INITIATION FACTOR 4E TRANSPORTER"/>
    <property type="match status" value="1"/>
</dbReference>
<dbReference type="GO" id="GO:0017148">
    <property type="term" value="P:negative regulation of translation"/>
    <property type="evidence" value="ECO:0007669"/>
    <property type="project" value="TreeGrafter"/>
</dbReference>
<dbReference type="InterPro" id="IPR018862">
    <property type="entry name" value="eIF4E-T"/>
</dbReference>
<dbReference type="GO" id="GO:0003743">
    <property type="term" value="F:translation initiation factor activity"/>
    <property type="evidence" value="ECO:0007669"/>
    <property type="project" value="UniProtKB-KW"/>
</dbReference>
<keyword evidence="4" id="KW-0396">Initiation factor</keyword>
<feature type="region of interest" description="Disordered" evidence="3">
    <location>
        <begin position="125"/>
        <end position="144"/>
    </location>
</feature>
<evidence type="ECO:0000256" key="3">
    <source>
        <dbReference type="SAM" id="MobiDB-lite"/>
    </source>
</evidence>
<dbReference type="Pfam" id="PF10477">
    <property type="entry name" value="EIF4E-T"/>
    <property type="match status" value="2"/>
</dbReference>
<evidence type="ECO:0000313" key="4">
    <source>
        <dbReference type="EMBL" id="TWW62041.1"/>
    </source>
</evidence>
<keyword evidence="4" id="KW-0648">Protein biosynthesis</keyword>
<dbReference type="AlphaFoldDB" id="A0A5C6N707"/>
<protein>
    <submittedName>
        <fullName evidence="4">Eukaryotic translation initiation factor 4E transporter</fullName>
    </submittedName>
</protein>
<keyword evidence="5" id="KW-1185">Reference proteome</keyword>
<proteinExistence type="predicted"/>
<feature type="region of interest" description="Disordered" evidence="3">
    <location>
        <begin position="451"/>
        <end position="470"/>
    </location>
</feature>
<gene>
    <name evidence="4" type="ORF">D4764_04G0006880</name>
</gene>
<evidence type="ECO:0000256" key="1">
    <source>
        <dbReference type="ARBA" id="ARBA00004496"/>
    </source>
</evidence>
<keyword evidence="2" id="KW-0963">Cytoplasm</keyword>
<dbReference type="Proteomes" id="UP000324091">
    <property type="component" value="Chromosome 4"/>
</dbReference>
<comment type="subcellular location">
    <subcellularLocation>
        <location evidence="1">Cytoplasm</location>
    </subcellularLocation>
</comment>
<name>A0A5C6N707_9TELE</name>
<dbReference type="GO" id="GO:0036464">
    <property type="term" value="C:cytoplasmic ribonucleoprotein granule"/>
    <property type="evidence" value="ECO:0007669"/>
    <property type="project" value="UniProtKB-ARBA"/>
</dbReference>
<dbReference type="EMBL" id="RHFK02000017">
    <property type="protein sequence ID" value="TWW62041.1"/>
    <property type="molecule type" value="Genomic_DNA"/>
</dbReference>
<reference evidence="4 5" key="1">
    <citation type="submission" date="2019-04" db="EMBL/GenBank/DDBJ databases">
        <title>Chromosome genome assembly for Takifugu flavidus.</title>
        <authorList>
            <person name="Xiao S."/>
        </authorList>
    </citation>
    <scope>NUCLEOTIDE SEQUENCE [LARGE SCALE GENOMIC DNA]</scope>
    <source>
        <strain evidence="4">HTHZ2018</strain>
        <tissue evidence="4">Muscle</tissue>
    </source>
</reference>
<dbReference type="GO" id="GO:0005634">
    <property type="term" value="C:nucleus"/>
    <property type="evidence" value="ECO:0007669"/>
    <property type="project" value="TreeGrafter"/>
</dbReference>
<evidence type="ECO:0000313" key="5">
    <source>
        <dbReference type="Proteomes" id="UP000324091"/>
    </source>
</evidence>